<accession>A0A137NXU6</accession>
<evidence type="ECO:0000313" key="2">
    <source>
        <dbReference type="Proteomes" id="UP000070444"/>
    </source>
</evidence>
<protein>
    <submittedName>
        <fullName evidence="1">Uncharacterized protein</fullName>
    </submittedName>
</protein>
<dbReference type="AlphaFoldDB" id="A0A137NXU6"/>
<reference evidence="1 2" key="1">
    <citation type="journal article" date="2015" name="Genome Biol. Evol.">
        <title>Phylogenomic analyses indicate that early fungi evolved digesting cell walls of algal ancestors of land plants.</title>
        <authorList>
            <person name="Chang Y."/>
            <person name="Wang S."/>
            <person name="Sekimoto S."/>
            <person name="Aerts A.L."/>
            <person name="Choi C."/>
            <person name="Clum A."/>
            <person name="LaButti K.M."/>
            <person name="Lindquist E.A."/>
            <person name="Yee Ngan C."/>
            <person name="Ohm R.A."/>
            <person name="Salamov A.A."/>
            <person name="Grigoriev I.V."/>
            <person name="Spatafora J.W."/>
            <person name="Berbee M.L."/>
        </authorList>
    </citation>
    <scope>NUCLEOTIDE SEQUENCE [LARGE SCALE GENOMIC DNA]</scope>
    <source>
        <strain evidence="1 2">NRRL 28638</strain>
    </source>
</reference>
<sequence>IHSLNSFYISSVGPGEYSRLFQFADSFTNLIKMSIKTMYYDIEFITTLLEKLSKLKVLSLKTEKFSKKELDFAIYSQIEALKIEFRTIRTVIYKLPHSSFNLSSISILTGKQYIDNYNSICEASKSSNNWRVKLLGKRISCYSINE</sequence>
<gene>
    <name evidence="1" type="ORF">CONCODRAFT_116091</name>
</gene>
<dbReference type="EMBL" id="KQ964636">
    <property type="protein sequence ID" value="KXN67439.1"/>
    <property type="molecule type" value="Genomic_DNA"/>
</dbReference>
<name>A0A137NXU6_CONC2</name>
<evidence type="ECO:0000313" key="1">
    <source>
        <dbReference type="EMBL" id="KXN67439.1"/>
    </source>
</evidence>
<feature type="non-terminal residue" evidence="1">
    <location>
        <position position="1"/>
    </location>
</feature>
<keyword evidence="2" id="KW-1185">Reference proteome</keyword>
<organism evidence="1 2">
    <name type="scientific">Conidiobolus coronatus (strain ATCC 28846 / CBS 209.66 / NRRL 28638)</name>
    <name type="common">Delacroixia coronata</name>
    <dbReference type="NCBI Taxonomy" id="796925"/>
    <lineage>
        <taxon>Eukaryota</taxon>
        <taxon>Fungi</taxon>
        <taxon>Fungi incertae sedis</taxon>
        <taxon>Zoopagomycota</taxon>
        <taxon>Entomophthoromycotina</taxon>
        <taxon>Entomophthoromycetes</taxon>
        <taxon>Entomophthorales</taxon>
        <taxon>Ancylistaceae</taxon>
        <taxon>Conidiobolus</taxon>
    </lineage>
</organism>
<proteinExistence type="predicted"/>
<dbReference type="Proteomes" id="UP000070444">
    <property type="component" value="Unassembled WGS sequence"/>
</dbReference>